<organism evidence="2 3">
    <name type="scientific">Congzhengia minquanensis</name>
    <dbReference type="NCBI Taxonomy" id="2763657"/>
    <lineage>
        <taxon>Bacteria</taxon>
        <taxon>Bacillati</taxon>
        <taxon>Bacillota</taxon>
        <taxon>Clostridia</taxon>
        <taxon>Eubacteriales</taxon>
        <taxon>Oscillospiraceae</taxon>
        <taxon>Congzhengia</taxon>
    </lineage>
</organism>
<dbReference type="Pfam" id="PF02698">
    <property type="entry name" value="DUF218"/>
    <property type="match status" value="1"/>
</dbReference>
<dbReference type="PANTHER" id="PTHR30336">
    <property type="entry name" value="INNER MEMBRANE PROTEIN, PROBABLE PERMEASE"/>
    <property type="match status" value="1"/>
</dbReference>
<dbReference type="CDD" id="cd06259">
    <property type="entry name" value="YdcF-like"/>
    <property type="match status" value="1"/>
</dbReference>
<evidence type="ECO:0000313" key="3">
    <source>
        <dbReference type="Proteomes" id="UP000611762"/>
    </source>
</evidence>
<gene>
    <name evidence="2" type="ORF">H8698_11430</name>
</gene>
<name>A0A926DQP4_9FIRM</name>
<dbReference type="Gene3D" id="3.40.50.620">
    <property type="entry name" value="HUPs"/>
    <property type="match status" value="1"/>
</dbReference>
<sequence length="224" mass="25112">MKKIIFRITICVIAAAVLCAAAVLGMNVYMKNKVKNRIFPAPEAYNNGKADCIVVLGAAVYDNGTLSYMLRDRLDYGIALYKDGAAPKLVMSGDHGREHYDEVNAMKDYAVSCGVPSEDIFMDHAGFSTYDSMYRAKEIFGAENLIVVTQKYHLYRALYIGDKLGIDVYGVSSDQRQYAGQARREVREMFARCKDMVKVMARQKPQYLGEAIPLWNNGDVTNDK</sequence>
<feature type="domain" description="DUF218" evidence="1">
    <location>
        <begin position="51"/>
        <end position="173"/>
    </location>
</feature>
<reference evidence="2" key="1">
    <citation type="submission" date="2020-08" db="EMBL/GenBank/DDBJ databases">
        <title>Genome public.</title>
        <authorList>
            <person name="Liu C."/>
            <person name="Sun Q."/>
        </authorList>
    </citation>
    <scope>NUCLEOTIDE SEQUENCE</scope>
    <source>
        <strain evidence="2">H8</strain>
    </source>
</reference>
<dbReference type="PANTHER" id="PTHR30336:SF6">
    <property type="entry name" value="INTEGRAL MEMBRANE PROTEIN"/>
    <property type="match status" value="1"/>
</dbReference>
<accession>A0A926DQP4</accession>
<comment type="caution">
    <text evidence="2">The sequence shown here is derived from an EMBL/GenBank/DDBJ whole genome shotgun (WGS) entry which is preliminary data.</text>
</comment>
<dbReference type="InterPro" id="IPR014729">
    <property type="entry name" value="Rossmann-like_a/b/a_fold"/>
</dbReference>
<protein>
    <submittedName>
        <fullName evidence="2">YdcF family protein</fullName>
    </submittedName>
</protein>
<dbReference type="InterPro" id="IPR051599">
    <property type="entry name" value="Cell_Envelope_Assoc"/>
</dbReference>
<dbReference type="GO" id="GO:0005886">
    <property type="term" value="C:plasma membrane"/>
    <property type="evidence" value="ECO:0007669"/>
    <property type="project" value="TreeGrafter"/>
</dbReference>
<dbReference type="InterPro" id="IPR003848">
    <property type="entry name" value="DUF218"/>
</dbReference>
<dbReference type="RefSeq" id="WP_249313609.1">
    <property type="nucleotide sequence ID" value="NZ_JACRSU010000004.1"/>
</dbReference>
<evidence type="ECO:0000313" key="2">
    <source>
        <dbReference type="EMBL" id="MBC8541589.1"/>
    </source>
</evidence>
<keyword evidence="3" id="KW-1185">Reference proteome</keyword>
<dbReference type="EMBL" id="JACRSU010000004">
    <property type="protein sequence ID" value="MBC8541589.1"/>
    <property type="molecule type" value="Genomic_DNA"/>
</dbReference>
<dbReference type="Proteomes" id="UP000611762">
    <property type="component" value="Unassembled WGS sequence"/>
</dbReference>
<evidence type="ECO:0000259" key="1">
    <source>
        <dbReference type="Pfam" id="PF02698"/>
    </source>
</evidence>
<proteinExistence type="predicted"/>
<dbReference type="AlphaFoldDB" id="A0A926DQP4"/>